<dbReference type="PANTHER" id="PTHR45674">
    <property type="entry name" value="DNA LIGASE 1/3 FAMILY MEMBER"/>
    <property type="match status" value="1"/>
</dbReference>
<dbReference type="CDD" id="cd07970">
    <property type="entry name" value="OBF_DNA_ligase_LigC"/>
    <property type="match status" value="1"/>
</dbReference>
<accession>A0ABU4ZEZ4</accession>
<evidence type="ECO:0000256" key="4">
    <source>
        <dbReference type="ARBA" id="ARBA00034003"/>
    </source>
</evidence>
<dbReference type="Proteomes" id="UP001276840">
    <property type="component" value="Unassembled WGS sequence"/>
</dbReference>
<keyword evidence="3 7" id="KW-0436">Ligase</keyword>
<dbReference type="SUPFAM" id="SSF50249">
    <property type="entry name" value="Nucleic acid-binding proteins"/>
    <property type="match status" value="1"/>
</dbReference>
<gene>
    <name evidence="7" type="ORF">RFM68_03905</name>
</gene>
<comment type="catalytic activity">
    <reaction evidence="4">
        <text>ATP + (deoxyribonucleotide)n-3'-hydroxyl + 5'-phospho-(deoxyribonucleotide)m = (deoxyribonucleotide)n+m + AMP + diphosphate.</text>
        <dbReference type="EC" id="6.5.1.1"/>
    </reaction>
</comment>
<keyword evidence="8" id="KW-1185">Reference proteome</keyword>
<reference evidence="7 8" key="1">
    <citation type="submission" date="2023-08" db="EMBL/GenBank/DDBJ databases">
        <title>Implementing the SeqCode for naming new Mesorhizobium species isolated from Vachellia karroo root nodules.</title>
        <authorList>
            <person name="Van Lill M."/>
        </authorList>
    </citation>
    <scope>NUCLEOTIDE SEQUENCE [LARGE SCALE GENOMIC DNA]</scope>
    <source>
        <strain evidence="7 8">MSK 1335</strain>
    </source>
</reference>
<comment type="similarity">
    <text evidence="1">Belongs to the ATP-dependent DNA ligase family.</text>
</comment>
<dbReference type="PANTHER" id="PTHR45674:SF4">
    <property type="entry name" value="DNA LIGASE 1"/>
    <property type="match status" value="1"/>
</dbReference>
<feature type="domain" description="ATP-dependent DNA ligase family profile" evidence="5">
    <location>
        <begin position="23"/>
        <end position="208"/>
    </location>
</feature>
<organism evidence="7 8">
    <name type="scientific">Mesorhizobium montanum</name>
    <dbReference type="NCBI Taxonomy" id="3072323"/>
    <lineage>
        <taxon>Bacteria</taxon>
        <taxon>Pseudomonadati</taxon>
        <taxon>Pseudomonadota</taxon>
        <taxon>Alphaproteobacteria</taxon>
        <taxon>Hyphomicrobiales</taxon>
        <taxon>Phyllobacteriaceae</taxon>
        <taxon>Mesorhizobium</taxon>
    </lineage>
</organism>
<dbReference type="EC" id="6.5.1.1" evidence="2"/>
<evidence type="ECO:0000259" key="5">
    <source>
        <dbReference type="Pfam" id="PF01068"/>
    </source>
</evidence>
<dbReference type="Gene3D" id="3.30.470.30">
    <property type="entry name" value="DNA ligase/mRNA capping enzyme"/>
    <property type="match status" value="1"/>
</dbReference>
<feature type="domain" description="DNA ligase ATP-dependent C-terminal" evidence="6">
    <location>
        <begin position="226"/>
        <end position="326"/>
    </location>
</feature>
<dbReference type="NCBIfam" id="NF006078">
    <property type="entry name" value="PRK08224.1"/>
    <property type="match status" value="1"/>
</dbReference>
<proteinExistence type="inferred from homology"/>
<evidence type="ECO:0000256" key="2">
    <source>
        <dbReference type="ARBA" id="ARBA00012727"/>
    </source>
</evidence>
<dbReference type="Gene3D" id="2.40.50.140">
    <property type="entry name" value="Nucleic acid-binding proteins"/>
    <property type="match status" value="1"/>
</dbReference>
<evidence type="ECO:0000256" key="3">
    <source>
        <dbReference type="ARBA" id="ARBA00022598"/>
    </source>
</evidence>
<evidence type="ECO:0000313" key="7">
    <source>
        <dbReference type="EMBL" id="MDX8523642.1"/>
    </source>
</evidence>
<dbReference type="InterPro" id="IPR044117">
    <property type="entry name" value="OBF_LigC-like"/>
</dbReference>
<dbReference type="InterPro" id="IPR012309">
    <property type="entry name" value="DNA_ligase_ATP-dep_C"/>
</dbReference>
<dbReference type="GO" id="GO:0003910">
    <property type="term" value="F:DNA ligase (ATP) activity"/>
    <property type="evidence" value="ECO:0007669"/>
    <property type="project" value="UniProtKB-EC"/>
</dbReference>
<dbReference type="InterPro" id="IPR044119">
    <property type="entry name" value="Adenylation_LigC-like"/>
</dbReference>
<protein>
    <recommendedName>
        <fullName evidence="2">DNA ligase (ATP)</fullName>
        <ecNumber evidence="2">6.5.1.1</ecNumber>
    </recommendedName>
</protein>
<dbReference type="Pfam" id="PF01068">
    <property type="entry name" value="DNA_ligase_A_M"/>
    <property type="match status" value="1"/>
</dbReference>
<name>A0ABU4ZEZ4_9HYPH</name>
<sequence>MVTARSDDFPLPLDTPPMEARTAEILPEANGPWQYEPKWDGFRCLAFMGRKAIELRAKSGKPLGRYFPELIAMLQSLNAKDFVVDGEIVIEIDGRASFDVLQMRLHPAESRIRKLSMETPARLILFDMLVAPGGKTMLEMPLADRRAELEKLVSGSANAALRLSPSTTRLVTAEQWLRGAGHGSTDGVVAKALDEPYRPGERAMIKVKRLRTADCVVGGFRYLNAGRQVGSLLLGLYNDNGQLDHVGFTSTIANDERAALTERLERLRGGLGFTGKAPGGPSRWSTERSGEWEPVRPELVVEVRFDHVTGGRFRHGTRLLRWRPDKAPRQCTFEQIA</sequence>
<comment type="caution">
    <text evidence="7">The sequence shown here is derived from an EMBL/GenBank/DDBJ whole genome shotgun (WGS) entry which is preliminary data.</text>
</comment>
<dbReference type="EMBL" id="JAVIJF010000002">
    <property type="protein sequence ID" value="MDX8523642.1"/>
    <property type="molecule type" value="Genomic_DNA"/>
</dbReference>
<dbReference type="InterPro" id="IPR050191">
    <property type="entry name" value="ATP-dep_DNA_ligase"/>
</dbReference>
<dbReference type="RefSeq" id="WP_320231343.1">
    <property type="nucleotide sequence ID" value="NZ_JAVIJF010000002.1"/>
</dbReference>
<dbReference type="Pfam" id="PF04679">
    <property type="entry name" value="DNA_ligase_A_C"/>
    <property type="match status" value="1"/>
</dbReference>
<dbReference type="InterPro" id="IPR012310">
    <property type="entry name" value="DNA_ligase_ATP-dep_cent"/>
</dbReference>
<evidence type="ECO:0000256" key="1">
    <source>
        <dbReference type="ARBA" id="ARBA00007572"/>
    </source>
</evidence>
<dbReference type="InterPro" id="IPR012340">
    <property type="entry name" value="NA-bd_OB-fold"/>
</dbReference>
<dbReference type="CDD" id="cd07905">
    <property type="entry name" value="Adenylation_DNA_ligase_LigC"/>
    <property type="match status" value="1"/>
</dbReference>
<evidence type="ECO:0000259" key="6">
    <source>
        <dbReference type="Pfam" id="PF04679"/>
    </source>
</evidence>
<evidence type="ECO:0000313" key="8">
    <source>
        <dbReference type="Proteomes" id="UP001276840"/>
    </source>
</evidence>
<dbReference type="SUPFAM" id="SSF56091">
    <property type="entry name" value="DNA ligase/mRNA capping enzyme, catalytic domain"/>
    <property type="match status" value="1"/>
</dbReference>